<protein>
    <submittedName>
        <fullName evidence="1">Filamentous hematagluttinin</fullName>
    </submittedName>
</protein>
<dbReference type="Pfam" id="PF04830">
    <property type="entry name" value="DUF637"/>
    <property type="match status" value="1"/>
</dbReference>
<evidence type="ECO:0000313" key="1">
    <source>
        <dbReference type="EMBL" id="AGS56912.1"/>
    </source>
</evidence>
<sequence>MKFILNLLLFISLFFNNILLASSSTIQSGIYGTNFKDSLLSNISSSTGNYLFNKAGDIGVVTNSKDGSLTKTALHSLIGGSINAIQGESFIDGAVISGINELLTPLSSNLNKDEQILTSQLTGILTGALINSEAGAKQGYNLTTSAELNNRQYHQEFINKHYKEFKEYYKRQKLSSKITKSNLIIK</sequence>
<dbReference type="RefSeq" id="WP_018713850.1">
    <property type="nucleotide sequence ID" value="NZ_CP053832.1"/>
</dbReference>
<organism evidence="1">
    <name type="scientific">Campylobacter ureolyticus</name>
    <dbReference type="NCBI Taxonomy" id="827"/>
    <lineage>
        <taxon>Bacteria</taxon>
        <taxon>Pseudomonadati</taxon>
        <taxon>Campylobacterota</taxon>
        <taxon>Epsilonproteobacteria</taxon>
        <taxon>Campylobacterales</taxon>
        <taxon>Campylobacteraceae</taxon>
        <taxon>Campylobacter</taxon>
    </lineage>
</organism>
<dbReference type="OrthoDB" id="5666689at2"/>
<dbReference type="EMBL" id="KC907238">
    <property type="protein sequence ID" value="AGS56912.1"/>
    <property type="molecule type" value="Genomic_DNA"/>
</dbReference>
<proteinExistence type="predicted"/>
<dbReference type="GeneID" id="77176590"/>
<reference evidence="1" key="1">
    <citation type="submission" date="2013-04" db="EMBL/GenBank/DDBJ databases">
        <title>The first whole genome analysis of two C. ureolyticus strains; genomic investigation into strain heterogeneity and pathogenic potential.</title>
        <authorList>
            <person name="Bullman S."/>
            <person name="Lucid A."/>
            <person name="Sleator R.D."/>
        </authorList>
    </citation>
    <scope>NUCLEOTIDE SEQUENCE</scope>
    <source>
        <strain evidence="1">DSMZ 20703</strain>
    </source>
</reference>
<accession>S5UID1</accession>
<dbReference type="AlphaFoldDB" id="S5UID1"/>
<dbReference type="InterPro" id="IPR006915">
    <property type="entry name" value="DUF637_hemagglutn_put"/>
</dbReference>
<name>S5UID1_9BACT</name>